<evidence type="ECO:0000256" key="3">
    <source>
        <dbReference type="ARBA" id="ARBA00022448"/>
    </source>
</evidence>
<accession>A0ABD2HYD1</accession>
<protein>
    <submittedName>
        <fullName evidence="10">Uncharacterized protein</fullName>
    </submittedName>
</protein>
<evidence type="ECO:0000256" key="6">
    <source>
        <dbReference type="ARBA" id="ARBA00022989"/>
    </source>
</evidence>
<name>A0ABD2HYD1_HETSC</name>
<dbReference type="PANTHER" id="PTHR12952:SF0">
    <property type="entry name" value="PROTEIN SYS1 HOMOLOG"/>
    <property type="match status" value="1"/>
</dbReference>
<comment type="caution">
    <text evidence="10">The sequence shown here is derived from an EMBL/GenBank/DDBJ whole genome shotgun (WGS) entry which is preliminary data.</text>
</comment>
<evidence type="ECO:0000256" key="4">
    <source>
        <dbReference type="ARBA" id="ARBA00022692"/>
    </source>
</evidence>
<keyword evidence="3" id="KW-0813">Transport</keyword>
<evidence type="ECO:0000256" key="2">
    <source>
        <dbReference type="ARBA" id="ARBA00008160"/>
    </source>
</evidence>
<dbReference type="GO" id="GO:0015031">
    <property type="term" value="P:protein transport"/>
    <property type="evidence" value="ECO:0007669"/>
    <property type="project" value="UniProtKB-KW"/>
</dbReference>
<feature type="transmembrane region" description="Helical" evidence="9">
    <location>
        <begin position="20"/>
        <end position="41"/>
    </location>
</feature>
<dbReference type="AlphaFoldDB" id="A0ABD2HYD1"/>
<evidence type="ECO:0000256" key="7">
    <source>
        <dbReference type="ARBA" id="ARBA00023034"/>
    </source>
</evidence>
<comment type="similarity">
    <text evidence="2">Belongs to the SYS1 family.</text>
</comment>
<dbReference type="Proteomes" id="UP001620645">
    <property type="component" value="Unassembled WGS sequence"/>
</dbReference>
<keyword evidence="5" id="KW-0653">Protein transport</keyword>
<comment type="subcellular location">
    <subcellularLocation>
        <location evidence="1">Golgi apparatus membrane</location>
        <topology evidence="1">Multi-pass membrane protein</topology>
    </subcellularLocation>
</comment>
<evidence type="ECO:0000256" key="5">
    <source>
        <dbReference type="ARBA" id="ARBA00022927"/>
    </source>
</evidence>
<reference evidence="10 11" key="1">
    <citation type="submission" date="2024-10" db="EMBL/GenBank/DDBJ databases">
        <authorList>
            <person name="Kim D."/>
        </authorList>
    </citation>
    <scope>NUCLEOTIDE SEQUENCE [LARGE SCALE GENOMIC DNA]</scope>
    <source>
        <strain evidence="10">Taebaek</strain>
    </source>
</reference>
<keyword evidence="6 9" id="KW-1133">Transmembrane helix</keyword>
<sequence>MAVGSFRTSVWDPSMILCQIVCLQSAFYSLEGSLMFSWSLFTSFRPLLMHFFFSRAQHPMVIIQLLASALCAFLFPHVVVRSRLCLDFAVTLHFVHFLIVCLSNRSFPSQFSWWLLQVLSASFCTILAEWFCSRREYAEIPLAQNQANISRAIDT</sequence>
<proteinExistence type="inferred from homology"/>
<evidence type="ECO:0000313" key="11">
    <source>
        <dbReference type="Proteomes" id="UP001620645"/>
    </source>
</evidence>
<evidence type="ECO:0000256" key="8">
    <source>
        <dbReference type="ARBA" id="ARBA00023136"/>
    </source>
</evidence>
<feature type="transmembrane region" description="Helical" evidence="9">
    <location>
        <begin position="111"/>
        <end position="132"/>
    </location>
</feature>
<gene>
    <name evidence="10" type="ORF">niasHS_017733</name>
</gene>
<evidence type="ECO:0000256" key="9">
    <source>
        <dbReference type="SAM" id="Phobius"/>
    </source>
</evidence>
<dbReference type="InterPro" id="IPR019185">
    <property type="entry name" value="Integral_membrane_SYS1-rel"/>
</dbReference>
<keyword evidence="8 9" id="KW-0472">Membrane</keyword>
<keyword evidence="4 9" id="KW-0812">Transmembrane</keyword>
<keyword evidence="7" id="KW-0333">Golgi apparatus</keyword>
<evidence type="ECO:0000256" key="1">
    <source>
        <dbReference type="ARBA" id="ARBA00004653"/>
    </source>
</evidence>
<feature type="transmembrane region" description="Helical" evidence="9">
    <location>
        <begin position="86"/>
        <end position="105"/>
    </location>
</feature>
<organism evidence="10 11">
    <name type="scientific">Heterodera schachtii</name>
    <name type="common">Sugarbeet cyst nematode worm</name>
    <name type="synonym">Tylenchus schachtii</name>
    <dbReference type="NCBI Taxonomy" id="97005"/>
    <lineage>
        <taxon>Eukaryota</taxon>
        <taxon>Metazoa</taxon>
        <taxon>Ecdysozoa</taxon>
        <taxon>Nematoda</taxon>
        <taxon>Chromadorea</taxon>
        <taxon>Rhabditida</taxon>
        <taxon>Tylenchina</taxon>
        <taxon>Tylenchomorpha</taxon>
        <taxon>Tylenchoidea</taxon>
        <taxon>Heteroderidae</taxon>
        <taxon>Heteroderinae</taxon>
        <taxon>Heterodera</taxon>
    </lineage>
</organism>
<evidence type="ECO:0000313" key="10">
    <source>
        <dbReference type="EMBL" id="KAL3072759.1"/>
    </source>
</evidence>
<feature type="transmembrane region" description="Helical" evidence="9">
    <location>
        <begin position="61"/>
        <end position="79"/>
    </location>
</feature>
<dbReference type="GO" id="GO:0000139">
    <property type="term" value="C:Golgi membrane"/>
    <property type="evidence" value="ECO:0007669"/>
    <property type="project" value="UniProtKB-SubCell"/>
</dbReference>
<dbReference type="EMBL" id="JBICCN010000373">
    <property type="protein sequence ID" value="KAL3072759.1"/>
    <property type="molecule type" value="Genomic_DNA"/>
</dbReference>
<keyword evidence="11" id="KW-1185">Reference proteome</keyword>
<dbReference type="PANTHER" id="PTHR12952">
    <property type="entry name" value="SYS1"/>
    <property type="match status" value="1"/>
</dbReference>
<dbReference type="Pfam" id="PF09801">
    <property type="entry name" value="SYS1"/>
    <property type="match status" value="1"/>
</dbReference>